<feature type="transmembrane region" description="Helical" evidence="5">
    <location>
        <begin position="178"/>
        <end position="199"/>
    </location>
</feature>
<dbReference type="InterPro" id="IPR036938">
    <property type="entry name" value="PAP2/HPO_sf"/>
</dbReference>
<dbReference type="AlphaFoldDB" id="A0A484QIF9"/>
<comment type="subcellular location">
    <subcellularLocation>
        <location evidence="1">Endomembrane system</location>
        <topology evidence="1">Multi-pass membrane protein</topology>
    </subcellularLocation>
</comment>
<dbReference type="InterPro" id="IPR007318">
    <property type="entry name" value="Phopholipid_MeTrfase"/>
</dbReference>
<feature type="domain" description="Phosphatidic acid phosphatase type 2/haloperoxidase" evidence="6">
    <location>
        <begin position="95"/>
        <end position="220"/>
    </location>
</feature>
<name>A0A484QIF9_9ZZZZ</name>
<reference evidence="8" key="1">
    <citation type="submission" date="2019-03" db="EMBL/GenBank/DDBJ databases">
        <authorList>
            <person name="Danneels B."/>
        </authorList>
    </citation>
    <scope>NUCLEOTIDE SEQUENCE</scope>
</reference>
<sequence>MDRDFWRYAVVHIVGVPALFALAALWACRSGVDVQLAQAFFDARTQQFPLGQSRIFEALGHRLVLVVPVGLGALVAAGIVAGFFVDALRPFRGVLLAMLAVLLLGPLLAGQLKHHTTLPRPMHLRMFGGYAPWPEHWWTAVRAQAGGALPSGHAAGGYALLCIYFAGRALRSPRLQRAGLFLGLGCGALFSFVRIAQGAHFLSQTLWSGTVLWAVAGLSFLPLVALSSKESDVDNSSSSLHPAGAGRMPAKQAYQALDSGWRRLASVQVLRRQAMWAMGILLVLASLFVGSQATGGMHQAVEMGGMTLIFTAILGRAWCTLYLGGRKGSQLMTQGPYSLSRNPLYVFSVIGAAGIGAQTGSLAVAVFMASLVLAVFARVVNEEEMLLAHAFPGAFDAYRNAVPRFVPRLSGWHSDAEVAVSLPALGRTLRDALPYLLAVPVFELIEQLQFAGLLPVLLRLP</sequence>
<feature type="transmembrane region" description="Helical" evidence="5">
    <location>
        <begin position="274"/>
        <end position="291"/>
    </location>
</feature>
<dbReference type="SUPFAM" id="SSF48317">
    <property type="entry name" value="Acid phosphatase/Vanadium-dependent haloperoxidase"/>
    <property type="match status" value="1"/>
</dbReference>
<feature type="transmembrane region" description="Helical" evidence="5">
    <location>
        <begin position="205"/>
        <end position="226"/>
    </location>
</feature>
<accession>A0A484QIF9</accession>
<dbReference type="PANTHER" id="PTHR12714:SF24">
    <property type="entry name" value="SLR1182 PROTEIN"/>
    <property type="match status" value="1"/>
</dbReference>
<dbReference type="EMBL" id="CAADHY010000015">
    <property type="protein sequence ID" value="VFR20656.1"/>
    <property type="molecule type" value="Genomic_DNA"/>
</dbReference>
<evidence type="ECO:0000313" key="7">
    <source>
        <dbReference type="EMBL" id="VFR20656.1"/>
    </source>
</evidence>
<evidence type="ECO:0000259" key="6">
    <source>
        <dbReference type="Pfam" id="PF01569"/>
    </source>
</evidence>
<feature type="transmembrane region" description="Helical" evidence="5">
    <location>
        <begin position="6"/>
        <end position="28"/>
    </location>
</feature>
<keyword evidence="4 5" id="KW-0472">Membrane</keyword>
<evidence type="ECO:0000313" key="9">
    <source>
        <dbReference type="EMBL" id="VFR62165.1"/>
    </source>
</evidence>
<evidence type="ECO:0000313" key="8">
    <source>
        <dbReference type="EMBL" id="VFR37345.1"/>
    </source>
</evidence>
<feature type="transmembrane region" description="Helical" evidence="5">
    <location>
        <begin position="91"/>
        <end position="112"/>
    </location>
</feature>
<dbReference type="PANTHER" id="PTHR12714">
    <property type="entry name" value="PROTEIN-S ISOPRENYLCYSTEINE O-METHYLTRANSFERASE"/>
    <property type="match status" value="1"/>
</dbReference>
<dbReference type="GO" id="GO:0016740">
    <property type="term" value="F:transferase activity"/>
    <property type="evidence" value="ECO:0007669"/>
    <property type="project" value="UniProtKB-ARBA"/>
</dbReference>
<evidence type="ECO:0000256" key="3">
    <source>
        <dbReference type="ARBA" id="ARBA00022989"/>
    </source>
</evidence>
<organism evidence="8">
    <name type="scientific">plant metagenome</name>
    <dbReference type="NCBI Taxonomy" id="1297885"/>
    <lineage>
        <taxon>unclassified sequences</taxon>
        <taxon>metagenomes</taxon>
        <taxon>organismal metagenomes</taxon>
    </lineage>
</organism>
<dbReference type="EMBL" id="CAADID010000009">
    <property type="protein sequence ID" value="VFR62165.1"/>
    <property type="molecule type" value="Genomic_DNA"/>
</dbReference>
<proteinExistence type="predicted"/>
<evidence type="ECO:0000256" key="2">
    <source>
        <dbReference type="ARBA" id="ARBA00022692"/>
    </source>
</evidence>
<dbReference type="GO" id="GO:0012505">
    <property type="term" value="C:endomembrane system"/>
    <property type="evidence" value="ECO:0007669"/>
    <property type="project" value="UniProtKB-SubCell"/>
</dbReference>
<gene>
    <name evidence="7" type="ORF">AMP9_3757</name>
    <name evidence="8" type="ORF">ANT2_3698</name>
    <name evidence="9" type="ORF">ANT3_3700</name>
</gene>
<dbReference type="Gene3D" id="1.20.144.10">
    <property type="entry name" value="Phosphatidic acid phosphatase type 2/haloperoxidase"/>
    <property type="match status" value="1"/>
</dbReference>
<protein>
    <submittedName>
        <fullName evidence="8">NICKEL-COBALT-CADMIUM RESISTANCE PROTEIN NCCN</fullName>
    </submittedName>
</protein>
<dbReference type="EMBL" id="CAADIG010000004">
    <property type="protein sequence ID" value="VFR37345.1"/>
    <property type="molecule type" value="Genomic_DNA"/>
</dbReference>
<evidence type="ECO:0000256" key="5">
    <source>
        <dbReference type="SAM" id="Phobius"/>
    </source>
</evidence>
<dbReference type="Pfam" id="PF01569">
    <property type="entry name" value="PAP2"/>
    <property type="match status" value="1"/>
</dbReference>
<evidence type="ECO:0000256" key="1">
    <source>
        <dbReference type="ARBA" id="ARBA00004127"/>
    </source>
</evidence>
<dbReference type="InterPro" id="IPR000326">
    <property type="entry name" value="PAP2/HPO"/>
</dbReference>
<feature type="transmembrane region" description="Helical" evidence="5">
    <location>
        <begin position="344"/>
        <end position="377"/>
    </location>
</feature>
<dbReference type="Pfam" id="PF04191">
    <property type="entry name" value="PEMT"/>
    <property type="match status" value="1"/>
</dbReference>
<keyword evidence="2 5" id="KW-0812">Transmembrane</keyword>
<dbReference type="CDD" id="cd03396">
    <property type="entry name" value="PAP2_like_6"/>
    <property type="match status" value="1"/>
</dbReference>
<feature type="transmembrane region" description="Helical" evidence="5">
    <location>
        <begin position="63"/>
        <end position="85"/>
    </location>
</feature>
<dbReference type="Gene3D" id="1.20.120.1630">
    <property type="match status" value="1"/>
</dbReference>
<feature type="transmembrane region" description="Helical" evidence="5">
    <location>
        <begin position="303"/>
        <end position="323"/>
    </location>
</feature>
<keyword evidence="3 5" id="KW-1133">Transmembrane helix</keyword>
<evidence type="ECO:0000256" key="4">
    <source>
        <dbReference type="ARBA" id="ARBA00023136"/>
    </source>
</evidence>